<dbReference type="Proteomes" id="UP000186698">
    <property type="component" value="Chromosome 3L"/>
</dbReference>
<accession>A0A8J1MJH6</accession>
<dbReference type="GeneID" id="108704568"/>
<evidence type="ECO:0000313" key="1">
    <source>
        <dbReference type="Proteomes" id="UP000186698"/>
    </source>
</evidence>
<evidence type="ECO:0000313" key="2">
    <source>
        <dbReference type="RefSeq" id="XP_041441909.1"/>
    </source>
</evidence>
<sequence>MASDGKNRMQLACKYCMKITDHLSGHLRKVCRKGANEAEIVALVEESRVKMRMLVRNLSVVHYKQLKAGADSDRSLHFFVNFLESNGCLVCEKPSHTDTERTSAEEVENPVQDAVEEEEDTYEEEMDTEHPFLMLRIKRVHILFPAAKRPAFREATVPLAALHG</sequence>
<organism evidence="1 2">
    <name type="scientific">Xenopus laevis</name>
    <name type="common">African clawed frog</name>
    <dbReference type="NCBI Taxonomy" id="8355"/>
    <lineage>
        <taxon>Eukaryota</taxon>
        <taxon>Metazoa</taxon>
        <taxon>Chordata</taxon>
        <taxon>Craniata</taxon>
        <taxon>Vertebrata</taxon>
        <taxon>Euteleostomi</taxon>
        <taxon>Amphibia</taxon>
        <taxon>Batrachia</taxon>
        <taxon>Anura</taxon>
        <taxon>Pipoidea</taxon>
        <taxon>Pipidae</taxon>
        <taxon>Xenopodinae</taxon>
        <taxon>Xenopus</taxon>
        <taxon>Xenopus</taxon>
    </lineage>
</organism>
<dbReference type="AlphaFoldDB" id="A0A8J1MJH6"/>
<dbReference type="PANTHER" id="PTHR47306:SF2">
    <property type="entry name" value="CORE-BINDING (CB) DOMAIN-CONTAINING PROTEIN"/>
    <property type="match status" value="1"/>
</dbReference>
<keyword evidence="1" id="KW-1185">Reference proteome</keyword>
<dbReference type="RefSeq" id="XP_041441909.1">
    <property type="nucleotide sequence ID" value="XM_041585975.1"/>
</dbReference>
<reference evidence="2" key="1">
    <citation type="submission" date="2025-08" db="UniProtKB">
        <authorList>
            <consortium name="RefSeq"/>
        </authorList>
    </citation>
    <scope>IDENTIFICATION</scope>
    <source>
        <strain evidence="2">J_2021</strain>
        <tissue evidence="2">Erythrocytes</tissue>
    </source>
</reference>
<protein>
    <submittedName>
        <fullName evidence="2">Uncharacterized protein LOC108704568 isoform X2</fullName>
    </submittedName>
</protein>
<proteinExistence type="predicted"/>
<dbReference type="PANTHER" id="PTHR47306">
    <property type="entry name" value="SI:CH211-178J18.4-RELATED"/>
    <property type="match status" value="1"/>
</dbReference>
<gene>
    <name evidence="2" type="primary">LOC108704568</name>
</gene>
<name>A0A8J1MJH6_XENLA</name>